<comment type="caution">
    <text evidence="11">The sequence shown here is derived from an EMBL/GenBank/DDBJ whole genome shotgun (WGS) entry which is preliminary data.</text>
</comment>
<dbReference type="PANTHER" id="PTHR43047:SF72">
    <property type="entry name" value="OSMOSENSING HISTIDINE PROTEIN KINASE SLN1"/>
    <property type="match status" value="1"/>
</dbReference>
<evidence type="ECO:0000256" key="2">
    <source>
        <dbReference type="ARBA" id="ARBA00012438"/>
    </source>
</evidence>
<dbReference type="Gene3D" id="1.10.287.130">
    <property type="match status" value="1"/>
</dbReference>
<evidence type="ECO:0000256" key="5">
    <source>
        <dbReference type="ARBA" id="ARBA00022777"/>
    </source>
</evidence>
<accession>A0ABS8X0S3</accession>
<feature type="transmembrane region" description="Helical" evidence="7">
    <location>
        <begin position="154"/>
        <end position="178"/>
    </location>
</feature>
<keyword evidence="12" id="KW-1185">Reference proteome</keyword>
<evidence type="ECO:0000259" key="9">
    <source>
        <dbReference type="PROSITE" id="PS50110"/>
    </source>
</evidence>
<dbReference type="SMART" id="SM00388">
    <property type="entry name" value="HisKA"/>
    <property type="match status" value="1"/>
</dbReference>
<evidence type="ECO:0000256" key="7">
    <source>
        <dbReference type="PROSITE-ProRule" id="PRU00244"/>
    </source>
</evidence>
<dbReference type="SMART" id="SM00387">
    <property type="entry name" value="HATPase_c"/>
    <property type="match status" value="1"/>
</dbReference>
<dbReference type="SUPFAM" id="SSF55785">
    <property type="entry name" value="PYP-like sensor domain (PAS domain)"/>
    <property type="match status" value="1"/>
</dbReference>
<feature type="modified residue" description="4-aspartylphosphate" evidence="6">
    <location>
        <position position="688"/>
    </location>
</feature>
<feature type="transmembrane region" description="Helical" evidence="7">
    <location>
        <begin position="121"/>
        <end position="142"/>
    </location>
</feature>
<gene>
    <name evidence="11" type="ORF">LXO92_04290</name>
</gene>
<dbReference type="Pfam" id="PF00512">
    <property type="entry name" value="HisKA"/>
    <property type="match status" value="1"/>
</dbReference>
<dbReference type="InterPro" id="IPR000014">
    <property type="entry name" value="PAS"/>
</dbReference>
<dbReference type="CDD" id="cd00130">
    <property type="entry name" value="PAS"/>
    <property type="match status" value="1"/>
</dbReference>
<feature type="transmembrane region" description="Helical" evidence="7">
    <location>
        <begin position="236"/>
        <end position="258"/>
    </location>
</feature>
<keyword evidence="4" id="KW-0808">Transferase</keyword>
<dbReference type="PROSITE" id="PS50109">
    <property type="entry name" value="HIS_KIN"/>
    <property type="match status" value="1"/>
</dbReference>
<evidence type="ECO:0000313" key="12">
    <source>
        <dbReference type="Proteomes" id="UP001320170"/>
    </source>
</evidence>
<evidence type="ECO:0000256" key="3">
    <source>
        <dbReference type="ARBA" id="ARBA00022553"/>
    </source>
</evidence>
<dbReference type="InterPro" id="IPR005467">
    <property type="entry name" value="His_kinase_dom"/>
</dbReference>
<feature type="domain" description="MHYT" evidence="10">
    <location>
        <begin position="22"/>
        <end position="217"/>
    </location>
</feature>
<dbReference type="EC" id="2.7.13.3" evidence="2"/>
<dbReference type="PANTHER" id="PTHR43047">
    <property type="entry name" value="TWO-COMPONENT HISTIDINE PROTEIN KINASE"/>
    <property type="match status" value="1"/>
</dbReference>
<keyword evidence="3 6" id="KW-0597">Phosphoprotein</keyword>
<dbReference type="Gene3D" id="3.30.450.20">
    <property type="entry name" value="PAS domain"/>
    <property type="match status" value="1"/>
</dbReference>
<dbReference type="InterPro" id="IPR001789">
    <property type="entry name" value="Sig_transdc_resp-reg_receiver"/>
</dbReference>
<dbReference type="PROSITE" id="PS50924">
    <property type="entry name" value="MHYT"/>
    <property type="match status" value="1"/>
</dbReference>
<feature type="domain" description="Histidine kinase" evidence="8">
    <location>
        <begin position="402"/>
        <end position="621"/>
    </location>
</feature>
<dbReference type="InterPro" id="IPR036890">
    <property type="entry name" value="HATPase_C_sf"/>
</dbReference>
<dbReference type="SUPFAM" id="SSF47384">
    <property type="entry name" value="Homodimeric domain of signal transducing histidine kinase"/>
    <property type="match status" value="1"/>
</dbReference>
<organism evidence="11 12">
    <name type="scientific">Legionella resiliens</name>
    <dbReference type="NCBI Taxonomy" id="2905958"/>
    <lineage>
        <taxon>Bacteria</taxon>
        <taxon>Pseudomonadati</taxon>
        <taxon>Pseudomonadota</taxon>
        <taxon>Gammaproteobacteria</taxon>
        <taxon>Legionellales</taxon>
        <taxon>Legionellaceae</taxon>
        <taxon>Legionella</taxon>
    </lineage>
</organism>
<name>A0ABS8X0S3_9GAMM</name>
<dbReference type="RefSeq" id="WP_232890437.1">
    <property type="nucleotide sequence ID" value="NZ_JAJSPM010000003.1"/>
</dbReference>
<dbReference type="PROSITE" id="PS50110">
    <property type="entry name" value="RESPONSE_REGULATORY"/>
    <property type="match status" value="2"/>
</dbReference>
<dbReference type="Pfam" id="PF00072">
    <property type="entry name" value="Response_reg"/>
    <property type="match status" value="2"/>
</dbReference>
<dbReference type="InterPro" id="IPR003661">
    <property type="entry name" value="HisK_dim/P_dom"/>
</dbReference>
<dbReference type="InterPro" id="IPR005330">
    <property type="entry name" value="MHYT_dom"/>
</dbReference>
<keyword evidence="5" id="KW-0418">Kinase</keyword>
<evidence type="ECO:0000259" key="10">
    <source>
        <dbReference type="PROSITE" id="PS50924"/>
    </source>
</evidence>
<dbReference type="Pfam" id="PF00989">
    <property type="entry name" value="PAS"/>
    <property type="match status" value="1"/>
</dbReference>
<dbReference type="SMART" id="SM00448">
    <property type="entry name" value="REC"/>
    <property type="match status" value="2"/>
</dbReference>
<feature type="domain" description="Response regulatory" evidence="9">
    <location>
        <begin position="639"/>
        <end position="756"/>
    </location>
</feature>
<dbReference type="InterPro" id="IPR013767">
    <property type="entry name" value="PAS_fold"/>
</dbReference>
<dbReference type="Gene3D" id="3.40.50.2300">
    <property type="match status" value="2"/>
</dbReference>
<sequence length="873" mass="97070">MDLFSEWFQVTPIPANTITGYYDWKLVALSYVIAVLASYVALNLVGRLRATRTNHARIYLLLGGAFAMGAGIWSMHFVGMLAFIMPMSMEYDFSWTLASLIVAILASALALFILQKKDYSVLHFALGGLVVGLAISSMHYMGMEGMKSHVHIHYLPGLFFLSILIGIAAAETAIWLAIQSNYGSYKRQFNLKFISSLLMGLAICGMHYTGMAAAVFTPSLSHVITSEDLSVQSHYLAFSVAGITGLILIIALIASGYYKKMITAIANEKEFLNAMLDNLEDGIIACNAEGRITVLNHTIQKYIQSDKSNKDMNNILDYFSLFTMNNNPISPDDFPLKRALNGERVRGVELLLNIKQNGTRNVVIDGQKIINSEGNNLGAVIVIHDITDLKQTEKLKNEFVSIVSHELRTPITSIRGSLGLLVGGVMGEFPEKVKKLLEIANNNCERLLLLINDILDIEKIEAGKMDFELKTTNLNKIIAESIEVNKIYGDKFGVKIELIPPNKDYLVTVDSDRLMQVLTNLISNACKFSYENEKVILRMKQIDASVRVSISNKGKGISPEFQPRIFQKFSQGDASTTRGKGGTGLGLNISKTIIEKLGGTLNFESNPNDLTTFYFDLPISQQPAFVQENQMLIPEDKKRLLICEDDRDQANYLKLLLESAGFIVKVANSAEETRKLLEKYEFHALLLDLILPDQDGISFIRELRTNKKTMTLPIIVLSVIAQTGKELSNGNAVSIIDWLDKPIDFNKLLSAINKVQKVDPQSKPHILHVEDNKDTQAIVGTLLEKHAIISNANNLHEAKEMLEKDKYNLIILDLLLPDGNGAEILPLISKYHAPVVVFSDTKLNEDYSKFVSQALLKSNSSNEILLNTIKNLL</sequence>
<dbReference type="InterPro" id="IPR036097">
    <property type="entry name" value="HisK_dim/P_sf"/>
</dbReference>
<feature type="domain" description="Response regulatory" evidence="9">
    <location>
        <begin position="765"/>
        <end position="872"/>
    </location>
</feature>
<feature type="transmembrane region" description="Helical" evidence="7">
    <location>
        <begin position="58"/>
        <end position="87"/>
    </location>
</feature>
<keyword evidence="7" id="KW-0472">Membrane</keyword>
<evidence type="ECO:0000256" key="1">
    <source>
        <dbReference type="ARBA" id="ARBA00000085"/>
    </source>
</evidence>
<keyword evidence="7" id="KW-0812">Transmembrane</keyword>
<dbReference type="SUPFAM" id="SSF52172">
    <property type="entry name" value="CheY-like"/>
    <property type="match status" value="2"/>
</dbReference>
<dbReference type="InterPro" id="IPR011006">
    <property type="entry name" value="CheY-like_superfamily"/>
</dbReference>
<feature type="transmembrane region" description="Helical" evidence="7">
    <location>
        <begin position="93"/>
        <end position="114"/>
    </location>
</feature>
<proteinExistence type="predicted"/>
<protein>
    <recommendedName>
        <fullName evidence="2">histidine kinase</fullName>
        <ecNumber evidence="2">2.7.13.3</ecNumber>
    </recommendedName>
</protein>
<dbReference type="EMBL" id="JAJTND010000003">
    <property type="protein sequence ID" value="MCE3531592.1"/>
    <property type="molecule type" value="Genomic_DNA"/>
</dbReference>
<dbReference type="Pfam" id="PF03707">
    <property type="entry name" value="MHYT"/>
    <property type="match status" value="3"/>
</dbReference>
<reference evidence="11 12" key="1">
    <citation type="journal article" date="2024" name="Pathogens">
        <title>Characterization of a Novel Species of Legionella Isolated from a Healthcare Facility: Legionella resiliens sp. nov.</title>
        <authorList>
            <person name="Cristino S."/>
            <person name="Pascale M.R."/>
            <person name="Marino F."/>
            <person name="Derelitto C."/>
            <person name="Salaris S."/>
            <person name="Orsini M."/>
            <person name="Squarzoni S."/>
            <person name="Grottola A."/>
            <person name="Girolamini L."/>
        </authorList>
    </citation>
    <scope>NUCLEOTIDE SEQUENCE [LARGE SCALE GENOMIC DNA]</scope>
    <source>
        <strain evidence="11 12">8cVS16</strain>
    </source>
</reference>
<keyword evidence="7" id="KW-1133">Transmembrane helix</keyword>
<evidence type="ECO:0000256" key="6">
    <source>
        <dbReference type="PROSITE-ProRule" id="PRU00169"/>
    </source>
</evidence>
<evidence type="ECO:0000256" key="4">
    <source>
        <dbReference type="ARBA" id="ARBA00022679"/>
    </source>
</evidence>
<dbReference type="Proteomes" id="UP001320170">
    <property type="component" value="Unassembled WGS sequence"/>
</dbReference>
<dbReference type="SUPFAM" id="SSF55874">
    <property type="entry name" value="ATPase domain of HSP90 chaperone/DNA topoisomerase II/histidine kinase"/>
    <property type="match status" value="1"/>
</dbReference>
<evidence type="ECO:0000313" key="11">
    <source>
        <dbReference type="EMBL" id="MCE3531592.1"/>
    </source>
</evidence>
<dbReference type="CDD" id="cd00082">
    <property type="entry name" value="HisKA"/>
    <property type="match status" value="1"/>
</dbReference>
<dbReference type="Gene3D" id="3.30.565.10">
    <property type="entry name" value="Histidine kinase-like ATPase, C-terminal domain"/>
    <property type="match status" value="1"/>
</dbReference>
<dbReference type="InterPro" id="IPR035965">
    <property type="entry name" value="PAS-like_dom_sf"/>
</dbReference>
<dbReference type="InterPro" id="IPR003594">
    <property type="entry name" value="HATPase_dom"/>
</dbReference>
<feature type="modified residue" description="4-aspartylphosphate" evidence="6">
    <location>
        <position position="813"/>
    </location>
</feature>
<feature type="transmembrane region" description="Helical" evidence="7">
    <location>
        <begin position="26"/>
        <end position="46"/>
    </location>
</feature>
<dbReference type="PRINTS" id="PR00344">
    <property type="entry name" value="BCTRLSENSOR"/>
</dbReference>
<evidence type="ECO:0000259" key="8">
    <source>
        <dbReference type="PROSITE" id="PS50109"/>
    </source>
</evidence>
<dbReference type="Pfam" id="PF02518">
    <property type="entry name" value="HATPase_c"/>
    <property type="match status" value="1"/>
</dbReference>
<dbReference type="InterPro" id="IPR004358">
    <property type="entry name" value="Sig_transdc_His_kin-like_C"/>
</dbReference>
<feature type="transmembrane region" description="Helical" evidence="7">
    <location>
        <begin position="190"/>
        <end position="216"/>
    </location>
</feature>
<comment type="catalytic activity">
    <reaction evidence="1">
        <text>ATP + protein L-histidine = ADP + protein N-phospho-L-histidine.</text>
        <dbReference type="EC" id="2.7.13.3"/>
    </reaction>
</comment>